<dbReference type="InterPro" id="IPR050740">
    <property type="entry name" value="Aldehyde_DH_Superfamily"/>
</dbReference>
<dbReference type="Proteomes" id="UP001500279">
    <property type="component" value="Unassembled WGS sequence"/>
</dbReference>
<name>A0ABN1K6M0_9BURK</name>
<organism evidence="4 5">
    <name type="scientific">Ideonella azotifigens</name>
    <dbReference type="NCBI Taxonomy" id="513160"/>
    <lineage>
        <taxon>Bacteria</taxon>
        <taxon>Pseudomonadati</taxon>
        <taxon>Pseudomonadota</taxon>
        <taxon>Betaproteobacteria</taxon>
        <taxon>Burkholderiales</taxon>
        <taxon>Sphaerotilaceae</taxon>
        <taxon>Ideonella</taxon>
    </lineage>
</organism>
<dbReference type="Pfam" id="PF00171">
    <property type="entry name" value="Aldedh"/>
    <property type="match status" value="1"/>
</dbReference>
<reference evidence="4 5" key="1">
    <citation type="journal article" date="2019" name="Int. J. Syst. Evol. Microbiol.">
        <title>The Global Catalogue of Microorganisms (GCM) 10K type strain sequencing project: providing services to taxonomists for standard genome sequencing and annotation.</title>
        <authorList>
            <consortium name="The Broad Institute Genomics Platform"/>
            <consortium name="The Broad Institute Genome Sequencing Center for Infectious Disease"/>
            <person name="Wu L."/>
            <person name="Ma J."/>
        </authorList>
    </citation>
    <scope>NUCLEOTIDE SEQUENCE [LARGE SCALE GENOMIC DNA]</scope>
    <source>
        <strain evidence="4 5">JCM 15503</strain>
    </source>
</reference>
<dbReference type="PANTHER" id="PTHR43353">
    <property type="entry name" value="SUCCINATE-SEMIALDEHYDE DEHYDROGENASE, MITOCHONDRIAL"/>
    <property type="match status" value="1"/>
</dbReference>
<sequence>MQATLKLFINGRWETGVTLGISENPMSQGDVVAEFARADAIQTETAARAADQARRSWAGSEPQRRADVLSTIAAELLARQDELARLVAREEGRPLDEAQAEVGHAGQLFRFFAAEVLRQAGNERAPGKGQARAPAARAPVGAVALIAPSQCPFAIPAEQIAPALAFGNTVVFKPAERASACGWALAEVISRAGLPAGVFNLVMGSGRLVGQTLVDSPLMSAVCFAGSAAIGEGVLQRASTRRAKVQLMPLPVWPPLALPQASTAGARQLARRAAEFFTTPVAARAAPVFRA</sequence>
<dbReference type="RefSeq" id="WP_231011996.1">
    <property type="nucleotide sequence ID" value="NZ_BAAAEW010000022.1"/>
</dbReference>
<dbReference type="Gene3D" id="3.40.605.10">
    <property type="entry name" value="Aldehyde Dehydrogenase, Chain A, domain 1"/>
    <property type="match status" value="1"/>
</dbReference>
<dbReference type="SUPFAM" id="SSF53720">
    <property type="entry name" value="ALDH-like"/>
    <property type="match status" value="1"/>
</dbReference>
<evidence type="ECO:0000313" key="5">
    <source>
        <dbReference type="Proteomes" id="UP001500279"/>
    </source>
</evidence>
<dbReference type="InterPro" id="IPR016162">
    <property type="entry name" value="Ald_DH_N"/>
</dbReference>
<dbReference type="InterPro" id="IPR016161">
    <property type="entry name" value="Ald_DH/histidinol_DH"/>
</dbReference>
<dbReference type="PANTHER" id="PTHR43353:SF5">
    <property type="entry name" value="SUCCINATE-SEMIALDEHYDE DEHYDROGENASE, MITOCHONDRIAL"/>
    <property type="match status" value="1"/>
</dbReference>
<comment type="caution">
    <text evidence="4">The sequence shown here is derived from an EMBL/GenBank/DDBJ whole genome shotgun (WGS) entry which is preliminary data.</text>
</comment>
<dbReference type="EMBL" id="BAAAEW010000022">
    <property type="protein sequence ID" value="GAA0756276.1"/>
    <property type="molecule type" value="Genomic_DNA"/>
</dbReference>
<evidence type="ECO:0000259" key="3">
    <source>
        <dbReference type="Pfam" id="PF00171"/>
    </source>
</evidence>
<evidence type="ECO:0000256" key="1">
    <source>
        <dbReference type="ARBA" id="ARBA00009986"/>
    </source>
</evidence>
<keyword evidence="2" id="KW-0560">Oxidoreductase</keyword>
<gene>
    <name evidence="4" type="ORF">GCM10009107_34600</name>
</gene>
<evidence type="ECO:0000313" key="4">
    <source>
        <dbReference type="EMBL" id="GAA0756276.1"/>
    </source>
</evidence>
<keyword evidence="5" id="KW-1185">Reference proteome</keyword>
<accession>A0ABN1K6M0</accession>
<protein>
    <recommendedName>
        <fullName evidence="3">Aldehyde dehydrogenase domain-containing protein</fullName>
    </recommendedName>
</protein>
<proteinExistence type="inferred from homology"/>
<comment type="similarity">
    <text evidence="1">Belongs to the aldehyde dehydrogenase family.</text>
</comment>
<feature type="domain" description="Aldehyde dehydrogenase" evidence="3">
    <location>
        <begin position="23"/>
        <end position="247"/>
    </location>
</feature>
<evidence type="ECO:0000256" key="2">
    <source>
        <dbReference type="ARBA" id="ARBA00023002"/>
    </source>
</evidence>
<dbReference type="InterPro" id="IPR015590">
    <property type="entry name" value="Aldehyde_DH_dom"/>
</dbReference>